<organism evidence="2 3">
    <name type="scientific">Phytophthora nicotianae CJ01A1</name>
    <dbReference type="NCBI Taxonomy" id="1317063"/>
    <lineage>
        <taxon>Eukaryota</taxon>
        <taxon>Sar</taxon>
        <taxon>Stramenopiles</taxon>
        <taxon>Oomycota</taxon>
        <taxon>Peronosporomycetes</taxon>
        <taxon>Peronosporales</taxon>
        <taxon>Peronosporaceae</taxon>
        <taxon>Phytophthora</taxon>
    </lineage>
</organism>
<evidence type="ECO:0000313" key="2">
    <source>
        <dbReference type="EMBL" id="ETP23630.1"/>
    </source>
</evidence>
<sequence>MYNKGRPYAPSEIASDPLYAAPTDKEERHAKEAKQARHCAIMMTLPTIKCTKKNLKRYKRVRVEYGHKQDIINYIQGVYTPNKALDYFYGTLTDKERRSKQQLISK</sequence>
<dbReference type="EMBL" id="ANIX01000725">
    <property type="protein sequence ID" value="ETP23630.1"/>
    <property type="molecule type" value="Genomic_DNA"/>
</dbReference>
<protein>
    <submittedName>
        <fullName evidence="2">Uncharacterized protein</fullName>
    </submittedName>
</protein>
<reference evidence="2 3" key="1">
    <citation type="submission" date="2013-11" db="EMBL/GenBank/DDBJ databases">
        <title>The Genome Sequence of Phytophthora parasitica CJ01A1.</title>
        <authorList>
            <consortium name="The Broad Institute Genomics Platform"/>
            <person name="Russ C."/>
            <person name="Tyler B."/>
            <person name="Panabieres F."/>
            <person name="Shan W."/>
            <person name="Tripathy S."/>
            <person name="Grunwald N."/>
            <person name="Machado M."/>
            <person name="Johnson C.S."/>
            <person name="Walker B."/>
            <person name="Young S.K."/>
            <person name="Zeng Q."/>
            <person name="Gargeya S."/>
            <person name="Fitzgerald M."/>
            <person name="Haas B."/>
            <person name="Abouelleil A."/>
            <person name="Allen A.W."/>
            <person name="Alvarado L."/>
            <person name="Arachchi H.M."/>
            <person name="Berlin A.M."/>
            <person name="Chapman S.B."/>
            <person name="Gainer-Dewar J."/>
            <person name="Goldberg J."/>
            <person name="Griggs A."/>
            <person name="Gujja S."/>
            <person name="Hansen M."/>
            <person name="Howarth C."/>
            <person name="Imamovic A."/>
            <person name="Ireland A."/>
            <person name="Larimer J."/>
            <person name="McCowan C."/>
            <person name="Murphy C."/>
            <person name="Pearson M."/>
            <person name="Poon T.W."/>
            <person name="Priest M."/>
            <person name="Roberts A."/>
            <person name="Saif S."/>
            <person name="Shea T."/>
            <person name="Sisk P."/>
            <person name="Sykes S."/>
            <person name="Wortman J."/>
            <person name="Nusbaum C."/>
            <person name="Birren B."/>
        </authorList>
    </citation>
    <scope>NUCLEOTIDE SEQUENCE [LARGE SCALE GENOMIC DNA]</scope>
    <source>
        <strain evidence="2 3">CJ01A1</strain>
    </source>
</reference>
<proteinExistence type="predicted"/>
<comment type="caution">
    <text evidence="2">The sequence shown here is derived from an EMBL/GenBank/DDBJ whole genome shotgun (WGS) entry which is preliminary data.</text>
</comment>
<accession>W2XL53</accession>
<dbReference type="AlphaFoldDB" id="W2XL53"/>
<dbReference type="Proteomes" id="UP000018958">
    <property type="component" value="Unassembled WGS sequence"/>
</dbReference>
<feature type="region of interest" description="Disordered" evidence="1">
    <location>
        <begin position="1"/>
        <end position="33"/>
    </location>
</feature>
<gene>
    <name evidence="2" type="ORF">F441_03268</name>
</gene>
<evidence type="ECO:0000313" key="3">
    <source>
        <dbReference type="Proteomes" id="UP000018958"/>
    </source>
</evidence>
<name>W2XL53_PHYNI</name>
<feature type="compositionally biased region" description="Basic and acidic residues" evidence="1">
    <location>
        <begin position="23"/>
        <end position="33"/>
    </location>
</feature>
<evidence type="ECO:0000256" key="1">
    <source>
        <dbReference type="SAM" id="MobiDB-lite"/>
    </source>
</evidence>